<sequence>MMMKKYWQVLLVSLMVFPSFATTMSNVKITTLMMDKSHGNLLFIKTDKTHTSGSPDCYASSWSFVFQLDGTLADKMYSALLAAKTTNTTITLVGSDSCELYGGIETLRRLEL</sequence>
<evidence type="ECO:0000313" key="2">
    <source>
        <dbReference type="EMBL" id="ROQ23371.1"/>
    </source>
</evidence>
<accession>A0A3N1P7C0</accession>
<feature type="signal peptide" evidence="1">
    <location>
        <begin position="1"/>
        <end position="21"/>
    </location>
</feature>
<feature type="chain" id="PRO_5017949952" evidence="1">
    <location>
        <begin position="22"/>
        <end position="112"/>
    </location>
</feature>
<keyword evidence="1" id="KW-0732">Signal</keyword>
<evidence type="ECO:0000313" key="3">
    <source>
        <dbReference type="Proteomes" id="UP000268033"/>
    </source>
</evidence>
<reference evidence="2 3" key="1">
    <citation type="submission" date="2018-11" db="EMBL/GenBank/DDBJ databases">
        <title>Genomic Encyclopedia of Type Strains, Phase IV (KMG-IV): sequencing the most valuable type-strain genomes for metagenomic binning, comparative biology and taxonomic classification.</title>
        <authorList>
            <person name="Goeker M."/>
        </authorList>
    </citation>
    <scope>NUCLEOTIDE SEQUENCE [LARGE SCALE GENOMIC DNA]</scope>
    <source>
        <strain evidence="2 3">DSM 21945</strain>
    </source>
</reference>
<proteinExistence type="predicted"/>
<organism evidence="2 3">
    <name type="scientific">Gallaecimonas pentaromativorans</name>
    <dbReference type="NCBI Taxonomy" id="584787"/>
    <lineage>
        <taxon>Bacteria</taxon>
        <taxon>Pseudomonadati</taxon>
        <taxon>Pseudomonadota</taxon>
        <taxon>Gammaproteobacteria</taxon>
        <taxon>Enterobacterales</taxon>
        <taxon>Gallaecimonadaceae</taxon>
        <taxon>Gallaecimonas</taxon>
    </lineage>
</organism>
<dbReference type="RefSeq" id="WP_148049863.1">
    <property type="nucleotide sequence ID" value="NZ_RJUL01000008.1"/>
</dbReference>
<gene>
    <name evidence="2" type="ORF">EDC28_108109</name>
</gene>
<dbReference type="Proteomes" id="UP000268033">
    <property type="component" value="Unassembled WGS sequence"/>
</dbReference>
<name>A0A3N1P7C0_9GAMM</name>
<dbReference type="AlphaFoldDB" id="A0A3N1P7C0"/>
<comment type="caution">
    <text evidence="2">The sequence shown here is derived from an EMBL/GenBank/DDBJ whole genome shotgun (WGS) entry which is preliminary data.</text>
</comment>
<keyword evidence="3" id="KW-1185">Reference proteome</keyword>
<evidence type="ECO:0000256" key="1">
    <source>
        <dbReference type="SAM" id="SignalP"/>
    </source>
</evidence>
<dbReference type="EMBL" id="RJUL01000008">
    <property type="protein sequence ID" value="ROQ23371.1"/>
    <property type="molecule type" value="Genomic_DNA"/>
</dbReference>
<protein>
    <submittedName>
        <fullName evidence="2">Uncharacterized protein</fullName>
    </submittedName>
</protein>